<reference evidence="3 4" key="1">
    <citation type="journal article" date="2012" name="J. Bacteriol.">
        <title>Draft Genome Sequence of Oceaniovalibus guishaninsula JLT2003T.</title>
        <authorList>
            <person name="Tang K."/>
            <person name="Liu K."/>
            <person name="Jiao N."/>
        </authorList>
    </citation>
    <scope>NUCLEOTIDE SEQUENCE [LARGE SCALE GENOMIC DNA]</scope>
    <source>
        <strain evidence="3 4">JLT2003</strain>
    </source>
</reference>
<accession>K2H8L8</accession>
<feature type="signal peptide" evidence="2">
    <location>
        <begin position="1"/>
        <end position="27"/>
    </location>
</feature>
<evidence type="ECO:0008006" key="5">
    <source>
        <dbReference type="Google" id="ProtNLM"/>
    </source>
</evidence>
<proteinExistence type="predicted"/>
<comment type="caution">
    <text evidence="3">The sequence shown here is derived from an EMBL/GenBank/DDBJ whole genome shotgun (WGS) entry which is preliminary data.</text>
</comment>
<evidence type="ECO:0000256" key="2">
    <source>
        <dbReference type="SAM" id="SignalP"/>
    </source>
</evidence>
<organism evidence="3 4">
    <name type="scientific">Oceaniovalibus guishaninsula JLT2003</name>
    <dbReference type="NCBI Taxonomy" id="1231392"/>
    <lineage>
        <taxon>Bacteria</taxon>
        <taxon>Pseudomonadati</taxon>
        <taxon>Pseudomonadota</taxon>
        <taxon>Alphaproteobacteria</taxon>
        <taxon>Rhodobacterales</taxon>
        <taxon>Roseobacteraceae</taxon>
        <taxon>Oceaniovalibus</taxon>
    </lineage>
</organism>
<dbReference type="Proteomes" id="UP000006765">
    <property type="component" value="Unassembled WGS sequence"/>
</dbReference>
<protein>
    <recommendedName>
        <fullName evidence="5">Excalibur calcium-binding domain-containing protein</fullName>
    </recommendedName>
</protein>
<keyword evidence="2" id="KW-0732">Signal</keyword>
<evidence type="ECO:0000313" key="3">
    <source>
        <dbReference type="EMBL" id="EKE43933.1"/>
    </source>
</evidence>
<dbReference type="STRING" id="1231392.OCGS_1914"/>
<dbReference type="EMBL" id="AMGO01000046">
    <property type="protein sequence ID" value="EKE43933.1"/>
    <property type="molecule type" value="Genomic_DNA"/>
</dbReference>
<sequence>MHIHAGCALLVAALGLASCAPSTPARFADTPPPAGVGFGDYGSYEAARVARERDLAGVPVAPFTPVPTVPPGAAPVIGADELARAGLPTAGASAFPAADPIQSAPLAPAVPAAPLAPAAPVVVDVNNPGISDENNFAAVSARETIESDAERIARNREAYQVIQPTALPTRDGPSGPNVVEFALNTSNAVGQRIYSRGGLNQKAKFDRNCAKYPSPDKAQQDFLSRGGPDRDRLGLDPDGDGFACYWDPAPFRAARN</sequence>
<feature type="region of interest" description="Disordered" evidence="1">
    <location>
        <begin position="211"/>
        <end position="234"/>
    </location>
</feature>
<evidence type="ECO:0000256" key="1">
    <source>
        <dbReference type="SAM" id="MobiDB-lite"/>
    </source>
</evidence>
<evidence type="ECO:0000313" key="4">
    <source>
        <dbReference type="Proteomes" id="UP000006765"/>
    </source>
</evidence>
<dbReference type="eggNOG" id="ENOG5031QJH">
    <property type="taxonomic scope" value="Bacteria"/>
</dbReference>
<gene>
    <name evidence="3" type="ORF">OCGS_1914</name>
</gene>
<name>K2H8L8_9RHOB</name>
<feature type="chain" id="PRO_5003858235" description="Excalibur calcium-binding domain-containing protein" evidence="2">
    <location>
        <begin position="28"/>
        <end position="256"/>
    </location>
</feature>
<keyword evidence="4" id="KW-1185">Reference proteome</keyword>
<dbReference type="PATRIC" id="fig|1231392.3.peg.1924"/>
<dbReference type="OrthoDB" id="7951357at2"/>
<dbReference type="AlphaFoldDB" id="K2H8L8"/>
<dbReference type="RefSeq" id="WP_007427066.1">
    <property type="nucleotide sequence ID" value="NZ_AMGO01000046.1"/>
</dbReference>